<feature type="transmembrane region" description="Helical" evidence="1">
    <location>
        <begin position="193"/>
        <end position="210"/>
    </location>
</feature>
<sequence length="217" mass="24759">MTSTFFISISALEAFALLTSTLNIFRFKVGWYLKDITVMSVVLALSSYLMRIVLEVPWFDIPLTMCAIIIFMKFTIRVKPQYAVILTLSGYAFYTAFQAVIFLLLKFTIDFDSSILMETNGLYIYLLQIATAGMTMLVAYLLKVIGYGFTFIIHPPHSDNKFSKKENTVFYAAIVTFLILTAAAVFLLSGYLWLGSIIVLLNFSLLYYLLHRRSEQD</sequence>
<dbReference type="Proteomes" id="UP000304148">
    <property type="component" value="Chromosome"/>
</dbReference>
<feature type="transmembrane region" description="Helical" evidence="1">
    <location>
        <begin position="56"/>
        <end position="76"/>
    </location>
</feature>
<gene>
    <name evidence="2" type="ORF">PBLR_13002</name>
</gene>
<evidence type="ECO:0000256" key="1">
    <source>
        <dbReference type="SAM" id="Phobius"/>
    </source>
</evidence>
<dbReference type="AlphaFoldDB" id="A0A383RC92"/>
<dbReference type="EMBL" id="LS992241">
    <property type="protein sequence ID" value="SYX84580.1"/>
    <property type="molecule type" value="Genomic_DNA"/>
</dbReference>
<organism evidence="2 3">
    <name type="scientific">Paenibacillus alvei</name>
    <name type="common">Bacillus alvei</name>
    <dbReference type="NCBI Taxonomy" id="44250"/>
    <lineage>
        <taxon>Bacteria</taxon>
        <taxon>Bacillati</taxon>
        <taxon>Bacillota</taxon>
        <taxon>Bacilli</taxon>
        <taxon>Bacillales</taxon>
        <taxon>Paenibacillaceae</taxon>
        <taxon>Paenibacillus</taxon>
    </lineage>
</organism>
<proteinExistence type="predicted"/>
<evidence type="ECO:0000313" key="3">
    <source>
        <dbReference type="Proteomes" id="UP000304148"/>
    </source>
</evidence>
<feature type="transmembrane region" description="Helical" evidence="1">
    <location>
        <begin position="169"/>
        <end position="187"/>
    </location>
</feature>
<accession>A0A383RC92</accession>
<protein>
    <submittedName>
        <fullName evidence="2">Uncharacterized protein</fullName>
    </submittedName>
</protein>
<feature type="transmembrane region" description="Helical" evidence="1">
    <location>
        <begin position="125"/>
        <end position="149"/>
    </location>
</feature>
<evidence type="ECO:0000313" key="2">
    <source>
        <dbReference type="EMBL" id="SYX84580.1"/>
    </source>
</evidence>
<name>A0A383RC92_PAEAL</name>
<keyword evidence="1" id="KW-0472">Membrane</keyword>
<feature type="transmembrane region" description="Helical" evidence="1">
    <location>
        <begin position="83"/>
        <end position="105"/>
    </location>
</feature>
<keyword evidence="1" id="KW-0812">Transmembrane</keyword>
<keyword evidence="1" id="KW-1133">Transmembrane helix</keyword>
<feature type="transmembrane region" description="Helical" evidence="1">
    <location>
        <begin position="6"/>
        <end position="25"/>
    </location>
</feature>
<dbReference type="RefSeq" id="WP_138186461.1">
    <property type="nucleotide sequence ID" value="NZ_LS992241.1"/>
</dbReference>
<reference evidence="3" key="1">
    <citation type="submission" date="2018-08" db="EMBL/GenBank/DDBJ databases">
        <authorList>
            <person name="Chevrot R."/>
        </authorList>
    </citation>
    <scope>NUCLEOTIDE SEQUENCE [LARGE SCALE GENOMIC DNA]</scope>
</reference>